<dbReference type="InterPro" id="IPR044681">
    <property type="entry name" value="PICBP-like"/>
</dbReference>
<feature type="region of interest" description="Disordered" evidence="1">
    <location>
        <begin position="1"/>
        <end position="78"/>
    </location>
</feature>
<feature type="compositionally biased region" description="Acidic residues" evidence="1">
    <location>
        <begin position="850"/>
        <end position="866"/>
    </location>
</feature>
<dbReference type="Proteomes" id="UP001497457">
    <property type="component" value="Chromosome 10rd"/>
</dbReference>
<dbReference type="InterPro" id="IPR012417">
    <property type="entry name" value="CaM-bd_dom_pln"/>
</dbReference>
<feature type="compositionally biased region" description="Basic and acidic residues" evidence="1">
    <location>
        <begin position="303"/>
        <end position="313"/>
    </location>
</feature>
<feature type="compositionally biased region" description="Low complexity" evidence="1">
    <location>
        <begin position="42"/>
        <end position="53"/>
    </location>
</feature>
<feature type="compositionally biased region" description="Acidic residues" evidence="1">
    <location>
        <begin position="772"/>
        <end position="787"/>
    </location>
</feature>
<feature type="domain" description="Calmodulin-binding" evidence="2">
    <location>
        <begin position="1072"/>
        <end position="1183"/>
    </location>
</feature>
<evidence type="ECO:0000259" key="2">
    <source>
        <dbReference type="SMART" id="SM01054"/>
    </source>
</evidence>
<evidence type="ECO:0000313" key="3">
    <source>
        <dbReference type="EMBL" id="CAL4893296.1"/>
    </source>
</evidence>
<dbReference type="Pfam" id="PF07839">
    <property type="entry name" value="CaM_binding"/>
    <property type="match status" value="1"/>
</dbReference>
<reference evidence="4" key="1">
    <citation type="submission" date="2024-06" db="EMBL/GenBank/DDBJ databases">
        <authorList>
            <person name="Ryan C."/>
        </authorList>
    </citation>
    <scope>NUCLEOTIDE SEQUENCE [LARGE SCALE GENOMIC DNA]</scope>
</reference>
<dbReference type="AlphaFoldDB" id="A0ABC8VNP0"/>
<sequence>MVRSKEAPKKKPKDPLLTPPSKPRGGGFLMDDPGRPWNRGGAAMSPAPASVPSYMRGTSSSDAKAGRRGRPAASVSASASLARRMTAASVVPASASPARRRPAVRVLTRGKVLFPEEAPSSVSGSGLGRATCSSTMKEAKFPDALDLAPGATVAEGPAALRVCPYTYCSLNGHTHSPAVPLRSFLASRRRLIKTQQSMKLKGVSAFRKKSAEKTGGGGGSGGAKVAPLIDEEAVGDFFVEVYAGPRVSSDMSCSDMSLDELDATVRRMEFVVFDRCGADEDGEKGKDLAVRDDGEPEPHLRLQEKHGAFRDSLSECSGADTGSDFVEELPWMRYQGYEYDDSLDDEILEEQRVREEEAGGAEISAEQEEEQGTPDRSADDFKEDAAEEQEKDDAEQHEKDDAENTSNLVCGTEITADQDFACRVEACQEPDRRDEDYILDTSCCGEASTGQGTADEQLSEDVYKSEILHQEVTGWVGSILEESRKEENSVDQETNDDECSVESDGESEVTQEHEDDEESTPDDGSEMEISEDTISGDGCREDFSEEVTSKAVPEDDSTADYAFEQYVGTVDDAFEQDGHNDAQKEFCITRSNLEVTPEKTSTAQETYQDGSMDGMVPKELEITACRSGISQESNLGGISTCVDDAQVKLDITTCKLKDASEESNATEESVLKNNAENVTDGAAMGPEITRCNLENASDGSMDGMVPKELEITARRSGISQESNLGGISTCVDDAQVKLDITTCKLKDASEESNATEESVLRPEITRCNLENASEESGIDQDTAEDDDSTRIARCMSIDTSKESATTQEADQSDSSANVSSDAQEAIGDDNSAYISDDHSANVSSDAQEAIGDDDSAYISDDAQDDLEISKYNLEDASKEESVIAQEADQNHSSANVSSDAQDESEHTTSELAVIAITDGHEDESKISTCKSEGTFEESVIGQEADHDGNSASVADGTQNEYEVTLCHSEGAQVESDVIQEDEDAINTAGSQKKSEITACESGGASLKPATPQEADGDVNNIYASDGLENDTTMPILDACKAVCVTEEADQSLQIPADFTDAEEPSIDDICGAFSGMNLKGDVYYDPAESATCPRNKLIISRRRRTPEEEEYLRGYNPRAPNFLPLELDPDAEKVDLKHQMMDERKNAEEWMIDYALRRAVTNLAPARKKKVELLVQAFETVLPHDEDDKKSITPTRPAQACN</sequence>
<protein>
    <recommendedName>
        <fullName evidence="2">Calmodulin-binding domain-containing protein</fullName>
    </recommendedName>
</protein>
<keyword evidence="4" id="KW-1185">Reference proteome</keyword>
<evidence type="ECO:0000313" key="4">
    <source>
        <dbReference type="Proteomes" id="UP001497457"/>
    </source>
</evidence>
<reference evidence="3 4" key="2">
    <citation type="submission" date="2024-10" db="EMBL/GenBank/DDBJ databases">
        <authorList>
            <person name="Ryan C."/>
        </authorList>
    </citation>
    <scope>NUCLEOTIDE SEQUENCE [LARGE SCALE GENOMIC DNA]</scope>
</reference>
<feature type="region of interest" description="Disordered" evidence="1">
    <location>
        <begin position="353"/>
        <end position="410"/>
    </location>
</feature>
<feature type="region of interest" description="Disordered" evidence="1">
    <location>
        <begin position="479"/>
        <end position="556"/>
    </location>
</feature>
<organism evidence="3 4">
    <name type="scientific">Urochloa decumbens</name>
    <dbReference type="NCBI Taxonomy" id="240449"/>
    <lineage>
        <taxon>Eukaryota</taxon>
        <taxon>Viridiplantae</taxon>
        <taxon>Streptophyta</taxon>
        <taxon>Embryophyta</taxon>
        <taxon>Tracheophyta</taxon>
        <taxon>Spermatophyta</taxon>
        <taxon>Magnoliopsida</taxon>
        <taxon>Liliopsida</taxon>
        <taxon>Poales</taxon>
        <taxon>Poaceae</taxon>
        <taxon>PACMAD clade</taxon>
        <taxon>Panicoideae</taxon>
        <taxon>Panicodae</taxon>
        <taxon>Paniceae</taxon>
        <taxon>Melinidinae</taxon>
        <taxon>Urochloa</taxon>
    </lineage>
</organism>
<feature type="compositionally biased region" description="Acidic residues" evidence="1">
    <location>
        <begin position="489"/>
        <end position="531"/>
    </location>
</feature>
<name>A0ABC8VNP0_9POAL</name>
<feature type="region of interest" description="Disordered" evidence="1">
    <location>
        <begin position="303"/>
        <end position="322"/>
    </location>
</feature>
<evidence type="ECO:0000256" key="1">
    <source>
        <dbReference type="SAM" id="MobiDB-lite"/>
    </source>
</evidence>
<dbReference type="SMART" id="SM01054">
    <property type="entry name" value="CaM_binding"/>
    <property type="match status" value="1"/>
</dbReference>
<feature type="region of interest" description="Disordered" evidence="1">
    <location>
        <begin position="768"/>
        <end position="907"/>
    </location>
</feature>
<feature type="compositionally biased region" description="Basic and acidic residues" evidence="1">
    <location>
        <begin position="872"/>
        <end position="881"/>
    </location>
</feature>
<dbReference type="EMBL" id="OZ075120">
    <property type="protein sequence ID" value="CAL4893296.1"/>
    <property type="molecule type" value="Genomic_DNA"/>
</dbReference>
<feature type="compositionally biased region" description="Polar residues" evidence="1">
    <location>
        <begin position="802"/>
        <end position="822"/>
    </location>
</feature>
<dbReference type="PANTHER" id="PTHR33923:SF13">
    <property type="entry name" value="PLANT CALMODULIN-BINDING PROTEIN-RELATED"/>
    <property type="match status" value="1"/>
</dbReference>
<feature type="compositionally biased region" description="Polar residues" evidence="1">
    <location>
        <begin position="890"/>
        <end position="899"/>
    </location>
</feature>
<gene>
    <name evidence="3" type="ORF">URODEC1_LOCUS4693</name>
</gene>
<accession>A0ABC8VNP0</accession>
<dbReference type="PANTHER" id="PTHR33923">
    <property type="entry name" value="CALMODULIN-BINDING PROTEIN-RELATED"/>
    <property type="match status" value="1"/>
</dbReference>
<proteinExistence type="predicted"/>